<evidence type="ECO:0000256" key="9">
    <source>
        <dbReference type="SAM" id="Phobius"/>
    </source>
</evidence>
<feature type="transmembrane region" description="Helical" evidence="9">
    <location>
        <begin position="12"/>
        <end position="34"/>
    </location>
</feature>
<keyword evidence="3" id="KW-1003">Cell membrane</keyword>
<comment type="subcellular location">
    <subcellularLocation>
        <location evidence="1">Cell inner membrane</location>
        <topology evidence="1">Multi-pass membrane protein</topology>
    </subcellularLocation>
</comment>
<dbReference type="AlphaFoldDB" id="T0HW45"/>
<evidence type="ECO:0000256" key="7">
    <source>
        <dbReference type="ARBA" id="ARBA00023136"/>
    </source>
</evidence>
<dbReference type="PANTHER" id="PTHR30574:SF1">
    <property type="entry name" value="SULPHUR TRANSPORT DOMAIN-CONTAINING PROTEIN"/>
    <property type="match status" value="1"/>
</dbReference>
<feature type="transmembrane region" description="Helical" evidence="9">
    <location>
        <begin position="82"/>
        <end position="100"/>
    </location>
</feature>
<dbReference type="PATRIC" id="fig|1096930.3.peg.1898"/>
<keyword evidence="11" id="KW-1185">Reference proteome</keyword>
<dbReference type="InterPro" id="IPR007272">
    <property type="entry name" value="Sulf_transp_TsuA/YedE"/>
</dbReference>
<dbReference type="eggNOG" id="COG2391">
    <property type="taxonomic scope" value="Bacteria"/>
</dbReference>
<dbReference type="PANTHER" id="PTHR30574">
    <property type="entry name" value="INNER MEMBRANE PROTEIN YEDE"/>
    <property type="match status" value="1"/>
</dbReference>
<comment type="similarity">
    <text evidence="8">Belongs to the TsuA/YedE (TC 9.B.102) family.</text>
</comment>
<keyword evidence="5 9" id="KW-0812">Transmembrane</keyword>
<keyword evidence="4" id="KW-0997">Cell inner membrane</keyword>
<dbReference type="RefSeq" id="WP_021233798.1">
    <property type="nucleotide sequence ID" value="NZ_ATHL01000069.1"/>
</dbReference>
<evidence type="ECO:0008006" key="12">
    <source>
        <dbReference type="Google" id="ProtNLM"/>
    </source>
</evidence>
<evidence type="ECO:0000256" key="5">
    <source>
        <dbReference type="ARBA" id="ARBA00022692"/>
    </source>
</evidence>
<evidence type="ECO:0000256" key="3">
    <source>
        <dbReference type="ARBA" id="ARBA00022475"/>
    </source>
</evidence>
<proteinExistence type="inferred from homology"/>
<keyword evidence="6 9" id="KW-1133">Transmembrane helix</keyword>
<dbReference type="GO" id="GO:0005886">
    <property type="term" value="C:plasma membrane"/>
    <property type="evidence" value="ECO:0007669"/>
    <property type="project" value="UniProtKB-SubCell"/>
</dbReference>
<keyword evidence="2" id="KW-0813">Transport</keyword>
<reference evidence="10 11" key="1">
    <citation type="journal article" date="2013" name="Genome Announc.">
        <title>Genome Sequence of Novosphingobium lindaniclasticum LE124T, Isolated from a Hexachlorocyclohexane Dumpsite.</title>
        <authorList>
            <person name="Saxena A."/>
            <person name="Nayyar N."/>
            <person name="Sangwan N."/>
            <person name="Kumari R."/>
            <person name="Khurana J.P."/>
            <person name="Lal R."/>
        </authorList>
    </citation>
    <scope>NUCLEOTIDE SEQUENCE [LARGE SCALE GENOMIC DNA]</scope>
    <source>
        <strain evidence="10 11">LE124</strain>
    </source>
</reference>
<keyword evidence="7 9" id="KW-0472">Membrane</keyword>
<feature type="transmembrane region" description="Helical" evidence="9">
    <location>
        <begin position="55"/>
        <end position="76"/>
    </location>
</feature>
<evidence type="ECO:0000256" key="2">
    <source>
        <dbReference type="ARBA" id="ARBA00022448"/>
    </source>
</evidence>
<evidence type="ECO:0000256" key="8">
    <source>
        <dbReference type="ARBA" id="ARBA00035655"/>
    </source>
</evidence>
<evidence type="ECO:0000256" key="4">
    <source>
        <dbReference type="ARBA" id="ARBA00022519"/>
    </source>
</evidence>
<dbReference type="EMBL" id="ATHL01000069">
    <property type="protein sequence ID" value="EQB16353.1"/>
    <property type="molecule type" value="Genomic_DNA"/>
</dbReference>
<dbReference type="Proteomes" id="UP000015527">
    <property type="component" value="Unassembled WGS sequence"/>
</dbReference>
<accession>T0HW45</accession>
<name>T0HW45_9SPHN</name>
<sequence length="145" mass="14310">MAVFPDAMPVQGLIGGLLIGLSAAIMLVFNGRVAGCSGMFARAVGLAKGGAPGSVAVAFTVGLPIGAAIVMALVGVNSHFRTSWGMLALAGLLVGLGTRLGSGCTSGHGVVGMARLSPRSIAATMTFMATGIATVALLRLIGWNA</sequence>
<feature type="transmembrane region" description="Helical" evidence="9">
    <location>
        <begin position="121"/>
        <end position="142"/>
    </location>
</feature>
<evidence type="ECO:0000256" key="1">
    <source>
        <dbReference type="ARBA" id="ARBA00004429"/>
    </source>
</evidence>
<organism evidence="10 11">
    <name type="scientific">Novosphingobium lindaniclasticum LE124</name>
    <dbReference type="NCBI Taxonomy" id="1096930"/>
    <lineage>
        <taxon>Bacteria</taxon>
        <taxon>Pseudomonadati</taxon>
        <taxon>Pseudomonadota</taxon>
        <taxon>Alphaproteobacteria</taxon>
        <taxon>Sphingomonadales</taxon>
        <taxon>Sphingomonadaceae</taxon>
        <taxon>Novosphingobium</taxon>
    </lineage>
</organism>
<comment type="caution">
    <text evidence="10">The sequence shown here is derived from an EMBL/GenBank/DDBJ whole genome shotgun (WGS) entry which is preliminary data.</text>
</comment>
<evidence type="ECO:0000313" key="10">
    <source>
        <dbReference type="EMBL" id="EQB16353.1"/>
    </source>
</evidence>
<gene>
    <name evidence="10" type="ORF">L284_09560</name>
</gene>
<protein>
    <recommendedName>
        <fullName evidence="12">Sulphur transport domain-containing protein</fullName>
    </recommendedName>
</protein>
<evidence type="ECO:0000313" key="11">
    <source>
        <dbReference type="Proteomes" id="UP000015527"/>
    </source>
</evidence>
<evidence type="ECO:0000256" key="6">
    <source>
        <dbReference type="ARBA" id="ARBA00022989"/>
    </source>
</evidence>